<evidence type="ECO:0000256" key="1">
    <source>
        <dbReference type="ARBA" id="ARBA00004340"/>
    </source>
</evidence>
<dbReference type="Proteomes" id="UP000749646">
    <property type="component" value="Unassembled WGS sequence"/>
</dbReference>
<dbReference type="GO" id="GO:0043657">
    <property type="term" value="C:host cell"/>
    <property type="evidence" value="ECO:0007669"/>
    <property type="project" value="UniProtKB-SubCell"/>
</dbReference>
<accession>A0A9P6IID0</accession>
<proteinExistence type="predicted"/>
<dbReference type="GO" id="GO:0005576">
    <property type="term" value="C:extracellular region"/>
    <property type="evidence" value="ECO:0007669"/>
    <property type="project" value="UniProtKB-SubCell"/>
</dbReference>
<name>A0A9P6IID0_9FUNG</name>
<keyword evidence="6" id="KW-1185">Reference proteome</keyword>
<protein>
    <recommendedName>
        <fullName evidence="4">Crinkler effector protein N-terminal domain-containing protein</fullName>
    </recommendedName>
</protein>
<feature type="non-terminal residue" evidence="5">
    <location>
        <position position="101"/>
    </location>
</feature>
<dbReference type="InterPro" id="IPR045379">
    <property type="entry name" value="Crinkler_N"/>
</dbReference>
<evidence type="ECO:0000259" key="4">
    <source>
        <dbReference type="Pfam" id="PF20147"/>
    </source>
</evidence>
<evidence type="ECO:0000313" key="5">
    <source>
        <dbReference type="EMBL" id="KAF9922586.1"/>
    </source>
</evidence>
<evidence type="ECO:0000256" key="2">
    <source>
        <dbReference type="ARBA" id="ARBA00004613"/>
    </source>
</evidence>
<evidence type="ECO:0000256" key="3">
    <source>
        <dbReference type="ARBA" id="ARBA00022525"/>
    </source>
</evidence>
<evidence type="ECO:0000313" key="6">
    <source>
        <dbReference type="Proteomes" id="UP000749646"/>
    </source>
</evidence>
<feature type="domain" description="Crinkler effector protein N-terminal" evidence="4">
    <location>
        <begin position="15"/>
        <end position="72"/>
    </location>
</feature>
<reference evidence="5" key="1">
    <citation type="journal article" date="2020" name="Fungal Divers.">
        <title>Resolving the Mortierellaceae phylogeny through synthesis of multi-gene phylogenetics and phylogenomics.</title>
        <authorList>
            <person name="Vandepol N."/>
            <person name="Liber J."/>
            <person name="Desiro A."/>
            <person name="Na H."/>
            <person name="Kennedy M."/>
            <person name="Barry K."/>
            <person name="Grigoriev I.V."/>
            <person name="Miller A.N."/>
            <person name="O'Donnell K."/>
            <person name="Stajich J.E."/>
            <person name="Bonito G."/>
        </authorList>
    </citation>
    <scope>NUCLEOTIDE SEQUENCE</scope>
    <source>
        <strain evidence="5">MES-2147</strain>
    </source>
</reference>
<organism evidence="5 6">
    <name type="scientific">Modicella reniformis</name>
    <dbReference type="NCBI Taxonomy" id="1440133"/>
    <lineage>
        <taxon>Eukaryota</taxon>
        <taxon>Fungi</taxon>
        <taxon>Fungi incertae sedis</taxon>
        <taxon>Mucoromycota</taxon>
        <taxon>Mortierellomycotina</taxon>
        <taxon>Mortierellomycetes</taxon>
        <taxon>Mortierellales</taxon>
        <taxon>Mortierellaceae</taxon>
        <taxon>Modicella</taxon>
    </lineage>
</organism>
<dbReference type="Pfam" id="PF20147">
    <property type="entry name" value="Crinkler"/>
    <property type="match status" value="1"/>
</dbReference>
<sequence length="101" mass="11235">MPLFYCVVNVSEDDSEDDSVDTLREAIKGKRAQVFGGIEANRLDLWRESVLVDYGVNNPPVTLDDIKENEKLKLKGPMPVSLLFPGGIPRIQFTLSSNPSQ</sequence>
<dbReference type="AlphaFoldDB" id="A0A9P6IID0"/>
<dbReference type="EMBL" id="JAAAHW010010825">
    <property type="protein sequence ID" value="KAF9922586.1"/>
    <property type="molecule type" value="Genomic_DNA"/>
</dbReference>
<comment type="caution">
    <text evidence="5">The sequence shown here is derived from an EMBL/GenBank/DDBJ whole genome shotgun (WGS) entry which is preliminary data.</text>
</comment>
<keyword evidence="3" id="KW-0964">Secreted</keyword>
<comment type="subcellular location">
    <subcellularLocation>
        <location evidence="1">Host cell</location>
    </subcellularLocation>
    <subcellularLocation>
        <location evidence="2">Secreted</location>
    </subcellularLocation>
</comment>
<gene>
    <name evidence="5" type="ORF">BGZ65_009458</name>
</gene>